<sequence length="153" mass="17314">MKLNKGDKVSNFTLQDTKGDNVELKDLAKGSKVLILFFPLAFSSTCTEELCQTRDNMKFYNSLSTTVVGISVDSFFTLREFKKANNLNFTLLSDFNKEVSKQFGAIYEDYFGMKGVSKRASFIVNDQHEIEYVEVLDDSGKLPDFKSIQKALS</sequence>
<evidence type="ECO:0000256" key="2">
    <source>
        <dbReference type="ARBA" id="ARBA00023284"/>
    </source>
</evidence>
<dbReference type="Proteomes" id="UP000233398">
    <property type="component" value="Unassembled WGS sequence"/>
</dbReference>
<dbReference type="PROSITE" id="PS51352">
    <property type="entry name" value="THIOREDOXIN_2"/>
    <property type="match status" value="1"/>
</dbReference>
<proteinExistence type="predicted"/>
<dbReference type="Pfam" id="PF00578">
    <property type="entry name" value="AhpC-TSA"/>
    <property type="match status" value="1"/>
</dbReference>
<keyword evidence="6" id="KW-1185">Reference proteome</keyword>
<dbReference type="InterPro" id="IPR024706">
    <property type="entry name" value="Peroxiredoxin_AhpC-typ"/>
</dbReference>
<dbReference type="Gene3D" id="3.40.30.10">
    <property type="entry name" value="Glutaredoxin"/>
    <property type="match status" value="1"/>
</dbReference>
<evidence type="ECO:0000256" key="3">
    <source>
        <dbReference type="PIRSR" id="PIRSR000239-1"/>
    </source>
</evidence>
<evidence type="ECO:0000313" key="6">
    <source>
        <dbReference type="Proteomes" id="UP000233398"/>
    </source>
</evidence>
<dbReference type="EMBL" id="PISP01000001">
    <property type="protein sequence ID" value="PKD44540.1"/>
    <property type="molecule type" value="Genomic_DNA"/>
</dbReference>
<dbReference type="SUPFAM" id="SSF52833">
    <property type="entry name" value="Thioredoxin-like"/>
    <property type="match status" value="1"/>
</dbReference>
<dbReference type="RefSeq" id="WP_101071831.1">
    <property type="nucleotide sequence ID" value="NZ_PISP01000001.1"/>
</dbReference>
<dbReference type="PIRSF" id="PIRSF000239">
    <property type="entry name" value="AHPC"/>
    <property type="match status" value="1"/>
</dbReference>
<dbReference type="GO" id="GO:0016209">
    <property type="term" value="F:antioxidant activity"/>
    <property type="evidence" value="ECO:0007669"/>
    <property type="project" value="InterPro"/>
</dbReference>
<evidence type="ECO:0000313" key="5">
    <source>
        <dbReference type="EMBL" id="PKD44540.1"/>
    </source>
</evidence>
<feature type="active site" description="Cysteine sulfenic acid (-SOH) intermediate; for peroxidase activity" evidence="3">
    <location>
        <position position="46"/>
    </location>
</feature>
<keyword evidence="2" id="KW-0676">Redox-active center</keyword>
<organism evidence="5 6">
    <name type="scientific">Rhodohalobacter barkolensis</name>
    <dbReference type="NCBI Taxonomy" id="2053187"/>
    <lineage>
        <taxon>Bacteria</taxon>
        <taxon>Pseudomonadati</taxon>
        <taxon>Balneolota</taxon>
        <taxon>Balneolia</taxon>
        <taxon>Balneolales</taxon>
        <taxon>Balneolaceae</taxon>
        <taxon>Rhodohalobacter</taxon>
    </lineage>
</organism>
<dbReference type="InterPro" id="IPR000866">
    <property type="entry name" value="AhpC/TSA"/>
</dbReference>
<name>A0A2N0VK39_9BACT</name>
<comment type="caution">
    <text evidence="5">The sequence shown here is derived from an EMBL/GenBank/DDBJ whole genome shotgun (WGS) entry which is preliminary data.</text>
</comment>
<dbReference type="GO" id="GO:0016491">
    <property type="term" value="F:oxidoreductase activity"/>
    <property type="evidence" value="ECO:0007669"/>
    <property type="project" value="UniProtKB-KW"/>
</dbReference>
<accession>A0A2N0VK39</accession>
<dbReference type="InterPro" id="IPR050455">
    <property type="entry name" value="Tpx_Peroxidase_subfamily"/>
</dbReference>
<feature type="domain" description="Thioredoxin" evidence="4">
    <location>
        <begin position="3"/>
        <end position="153"/>
    </location>
</feature>
<dbReference type="InterPro" id="IPR013766">
    <property type="entry name" value="Thioredoxin_domain"/>
</dbReference>
<gene>
    <name evidence="5" type="ORF">CWD77_03485</name>
</gene>
<dbReference type="OrthoDB" id="9812811at2"/>
<dbReference type="PANTHER" id="PTHR43110:SF1">
    <property type="entry name" value="THIOL PEROXIDASE"/>
    <property type="match status" value="1"/>
</dbReference>
<evidence type="ECO:0000256" key="1">
    <source>
        <dbReference type="ARBA" id="ARBA00023002"/>
    </source>
</evidence>
<protein>
    <submittedName>
        <fullName evidence="5">Peroxiredoxin</fullName>
    </submittedName>
</protein>
<evidence type="ECO:0000259" key="4">
    <source>
        <dbReference type="PROSITE" id="PS51352"/>
    </source>
</evidence>
<dbReference type="AlphaFoldDB" id="A0A2N0VK39"/>
<reference evidence="5 6" key="1">
    <citation type="submission" date="2017-11" db="EMBL/GenBank/DDBJ databases">
        <title>Rhodohalobacter 15182 sp. nov., isolated from a salt lake.</title>
        <authorList>
            <person name="Han S."/>
        </authorList>
    </citation>
    <scope>NUCLEOTIDE SEQUENCE [LARGE SCALE GENOMIC DNA]</scope>
    <source>
        <strain evidence="5 6">15182</strain>
    </source>
</reference>
<dbReference type="InterPro" id="IPR036249">
    <property type="entry name" value="Thioredoxin-like_sf"/>
</dbReference>
<keyword evidence="1" id="KW-0560">Oxidoreductase</keyword>
<dbReference type="PANTHER" id="PTHR43110">
    <property type="entry name" value="THIOL PEROXIDASE"/>
    <property type="match status" value="1"/>
</dbReference>